<dbReference type="Proteomes" id="UP000236047">
    <property type="component" value="Unassembled WGS sequence"/>
</dbReference>
<keyword evidence="2" id="KW-1185">Reference proteome</keyword>
<organism evidence="1 2">
    <name type="scientific">Streptomyces noursei</name>
    <name type="common">Streptomyces albulus</name>
    <dbReference type="NCBI Taxonomy" id="1971"/>
    <lineage>
        <taxon>Bacteria</taxon>
        <taxon>Bacillati</taxon>
        <taxon>Actinomycetota</taxon>
        <taxon>Actinomycetes</taxon>
        <taxon>Kitasatosporales</taxon>
        <taxon>Streptomycetaceae</taxon>
        <taxon>Streptomyces</taxon>
    </lineage>
</organism>
<dbReference type="Pfam" id="PF19787">
    <property type="entry name" value="DUF6271"/>
    <property type="match status" value="2"/>
</dbReference>
<name>A0A2N8P7J6_STRNR</name>
<sequence>MPTNRPFEAAFRSVAAEVAALPEEARHQVTLLVVDDCPPQVSRANRQVVEDTAAASGVRGHVLDADGWERLAHDILVAAALPPAEHTLAEHALCKPTGSYGAGPNKAALVAAYVGAHTLHRRDSDQITHVDPASGASPLRIEAELLDGGAAAGSKGAHCVGSSLTGRPTRDRRDLLHCSAEYVDRIDALSRLTPAETRVVRPAAPARPEQLTTHGGVTAHRDHTGTVEMGIAAVRRVHEWIPEMPAVGVLGSDYFQKGLLYQLELPVWHHDMTAEHHYEPWRAEQTSAEHLGWYARAELRYAVLRKHWNAFNEALMSQRDLLLPDGQHFDSRAYAEFLVDTLARGAERAAPIPPAFVALYREAAATASGDVRRRLDIRVAALEAEAGTTERYVADAIGEFATLTRRWPALVAAAGRLGSDGDLGRYA</sequence>
<dbReference type="AlphaFoldDB" id="A0A2N8P7J6"/>
<dbReference type="EMBL" id="LJSN01000003">
    <property type="protein sequence ID" value="PNE37002.1"/>
    <property type="molecule type" value="Genomic_DNA"/>
</dbReference>
<dbReference type="InterPro" id="IPR046238">
    <property type="entry name" value="DUF6271"/>
</dbReference>
<reference evidence="2" key="1">
    <citation type="submission" date="2015-09" db="EMBL/GenBank/DDBJ databases">
        <authorList>
            <person name="Graham D.E."/>
            <person name="Mahan K.M."/>
            <person name="Klingeman D.M."/>
            <person name="Fida T."/>
            <person name="Giannone R.J."/>
            <person name="Hettich R.L."/>
            <person name="Parry R.J."/>
            <person name="Spain J.C."/>
        </authorList>
    </citation>
    <scope>NUCLEOTIDE SEQUENCE [LARGE SCALE GENOMIC DNA]</scope>
    <source>
        <strain evidence="2">JCM 4701</strain>
    </source>
</reference>
<protein>
    <submittedName>
        <fullName evidence="1">Uncharacterized protein</fullName>
    </submittedName>
</protein>
<dbReference type="RefSeq" id="WP_102924723.1">
    <property type="nucleotide sequence ID" value="NZ_LJSN01000003.1"/>
</dbReference>
<proteinExistence type="predicted"/>
<evidence type="ECO:0000313" key="2">
    <source>
        <dbReference type="Proteomes" id="UP000236047"/>
    </source>
</evidence>
<evidence type="ECO:0000313" key="1">
    <source>
        <dbReference type="EMBL" id="PNE37002.1"/>
    </source>
</evidence>
<accession>A0A2N8P7J6</accession>
<comment type="caution">
    <text evidence="1">The sequence shown here is derived from an EMBL/GenBank/DDBJ whole genome shotgun (WGS) entry which is preliminary data.</text>
</comment>
<gene>
    <name evidence="1" type="ORF">AOB60_21440</name>
</gene>